<feature type="domain" description="N-acetyltransferase" evidence="3">
    <location>
        <begin position="1"/>
        <end position="132"/>
    </location>
</feature>
<evidence type="ECO:0000313" key="5">
    <source>
        <dbReference type="Proteomes" id="UP001179280"/>
    </source>
</evidence>
<dbReference type="PANTHER" id="PTHR43626:SF4">
    <property type="entry name" value="GCN5-RELATED N-ACETYLTRANSFERASE 2, CHLOROPLASTIC"/>
    <property type="match status" value="1"/>
</dbReference>
<gene>
    <name evidence="4" type="ORF">JOC54_003106</name>
</gene>
<dbReference type="InterPro" id="IPR045039">
    <property type="entry name" value="NSI-like"/>
</dbReference>
<accession>A0ABS2SWC5</accession>
<evidence type="ECO:0000256" key="2">
    <source>
        <dbReference type="ARBA" id="ARBA00023315"/>
    </source>
</evidence>
<evidence type="ECO:0000313" key="4">
    <source>
        <dbReference type="EMBL" id="MBM7839826.1"/>
    </source>
</evidence>
<dbReference type="CDD" id="cd04301">
    <property type="entry name" value="NAT_SF"/>
    <property type="match status" value="1"/>
</dbReference>
<keyword evidence="1" id="KW-0808">Transferase</keyword>
<dbReference type="InterPro" id="IPR016181">
    <property type="entry name" value="Acyl_CoA_acyltransferase"/>
</dbReference>
<dbReference type="InterPro" id="IPR000182">
    <property type="entry name" value="GNAT_dom"/>
</dbReference>
<organism evidence="4 5">
    <name type="scientific">Shouchella xiaoxiensis</name>
    <dbReference type="NCBI Taxonomy" id="766895"/>
    <lineage>
        <taxon>Bacteria</taxon>
        <taxon>Bacillati</taxon>
        <taxon>Bacillota</taxon>
        <taxon>Bacilli</taxon>
        <taxon>Bacillales</taxon>
        <taxon>Bacillaceae</taxon>
        <taxon>Shouchella</taxon>
    </lineage>
</organism>
<name>A0ABS2SWC5_9BACI</name>
<dbReference type="PANTHER" id="PTHR43626">
    <property type="entry name" value="ACYL-COA N-ACYLTRANSFERASE"/>
    <property type="match status" value="1"/>
</dbReference>
<evidence type="ECO:0000256" key="1">
    <source>
        <dbReference type="ARBA" id="ARBA00022679"/>
    </source>
</evidence>
<dbReference type="RefSeq" id="WP_204467070.1">
    <property type="nucleotide sequence ID" value="NZ_JAFBCV010000010.1"/>
</dbReference>
<keyword evidence="5" id="KW-1185">Reference proteome</keyword>
<evidence type="ECO:0000259" key="3">
    <source>
        <dbReference type="PROSITE" id="PS51186"/>
    </source>
</evidence>
<sequence>MNYTPIINLSLANHEVPNLREQVGWGRRDQDYPALFERCNFWAGVRNESDQLIAFGYICGMGLEHGYMEDIIVHPQFQKKGIGVMVVRTLLTEAERVGLEIVTVSYEENKTNFYQAGGFTTGSGGLWQSKNK</sequence>
<proteinExistence type="predicted"/>
<reference evidence="4" key="1">
    <citation type="submission" date="2021-01" db="EMBL/GenBank/DDBJ databases">
        <title>Genomic Encyclopedia of Type Strains, Phase IV (KMG-IV): sequencing the most valuable type-strain genomes for metagenomic binning, comparative biology and taxonomic classification.</title>
        <authorList>
            <person name="Goeker M."/>
        </authorList>
    </citation>
    <scope>NUCLEOTIDE SEQUENCE</scope>
    <source>
        <strain evidence="4">DSM 21943</strain>
    </source>
</reference>
<keyword evidence="2" id="KW-0012">Acyltransferase</keyword>
<dbReference type="Gene3D" id="3.40.630.30">
    <property type="match status" value="1"/>
</dbReference>
<dbReference type="Pfam" id="PF00583">
    <property type="entry name" value="Acetyltransf_1"/>
    <property type="match status" value="1"/>
</dbReference>
<comment type="caution">
    <text evidence="4">The sequence shown here is derived from an EMBL/GenBank/DDBJ whole genome shotgun (WGS) entry which is preliminary data.</text>
</comment>
<dbReference type="SUPFAM" id="SSF55729">
    <property type="entry name" value="Acyl-CoA N-acyltransferases (Nat)"/>
    <property type="match status" value="1"/>
</dbReference>
<protein>
    <submittedName>
        <fullName evidence="4">Ribosomal protein S18 acetylase RimI-like enzyme</fullName>
    </submittedName>
</protein>
<dbReference type="EMBL" id="JAFBCV010000010">
    <property type="protein sequence ID" value="MBM7839826.1"/>
    <property type="molecule type" value="Genomic_DNA"/>
</dbReference>
<dbReference type="Proteomes" id="UP001179280">
    <property type="component" value="Unassembled WGS sequence"/>
</dbReference>
<dbReference type="PROSITE" id="PS51186">
    <property type="entry name" value="GNAT"/>
    <property type="match status" value="1"/>
</dbReference>